<keyword evidence="4" id="KW-1185">Reference proteome</keyword>
<dbReference type="PANTHER" id="PTHR23324:SF83">
    <property type="entry name" value="SEC14-LIKE PROTEIN 2"/>
    <property type="match status" value="1"/>
</dbReference>
<dbReference type="CDD" id="cd00170">
    <property type="entry name" value="SEC14"/>
    <property type="match status" value="1"/>
</dbReference>
<dbReference type="PANTHER" id="PTHR23324">
    <property type="entry name" value="SEC14 RELATED PROTEIN"/>
    <property type="match status" value="1"/>
</dbReference>
<organism evidence="3 4">
    <name type="scientific">Allacma fusca</name>
    <dbReference type="NCBI Taxonomy" id="39272"/>
    <lineage>
        <taxon>Eukaryota</taxon>
        <taxon>Metazoa</taxon>
        <taxon>Ecdysozoa</taxon>
        <taxon>Arthropoda</taxon>
        <taxon>Hexapoda</taxon>
        <taxon>Collembola</taxon>
        <taxon>Symphypleona</taxon>
        <taxon>Sminthuridae</taxon>
        <taxon>Allacma</taxon>
    </lineage>
</organism>
<dbReference type="AlphaFoldDB" id="A0A8J2P1L1"/>
<keyword evidence="1" id="KW-0732">Signal</keyword>
<evidence type="ECO:0000259" key="2">
    <source>
        <dbReference type="PROSITE" id="PS50191"/>
    </source>
</evidence>
<feature type="signal peptide" evidence="1">
    <location>
        <begin position="1"/>
        <end position="21"/>
    </location>
</feature>
<name>A0A8J2P1L1_9HEXA</name>
<dbReference type="EMBL" id="CAJVCH010086484">
    <property type="protein sequence ID" value="CAG7722130.1"/>
    <property type="molecule type" value="Genomic_DNA"/>
</dbReference>
<dbReference type="InterPro" id="IPR001251">
    <property type="entry name" value="CRAL-TRIO_dom"/>
</dbReference>
<dbReference type="OrthoDB" id="1434354at2759"/>
<reference evidence="3" key="1">
    <citation type="submission" date="2021-06" db="EMBL/GenBank/DDBJ databases">
        <authorList>
            <person name="Hodson N. C."/>
            <person name="Mongue J. A."/>
            <person name="Jaron S. K."/>
        </authorList>
    </citation>
    <scope>NUCLEOTIDE SEQUENCE</scope>
</reference>
<accession>A0A8J2P1L1</accession>
<evidence type="ECO:0000313" key="3">
    <source>
        <dbReference type="EMBL" id="CAG7722130.1"/>
    </source>
</evidence>
<dbReference type="Proteomes" id="UP000708208">
    <property type="component" value="Unassembled WGS sequence"/>
</dbReference>
<feature type="domain" description="CRAL-TRIO" evidence="2">
    <location>
        <begin position="47"/>
        <end position="224"/>
    </location>
</feature>
<feature type="chain" id="PRO_5035247705" description="CRAL-TRIO domain-containing protein" evidence="1">
    <location>
        <begin position="22"/>
        <end position="230"/>
    </location>
</feature>
<sequence>MSKNLCITLFISFLGILRVSGNISGPRNKTDLFSVIFTENDLDTWDPPKELKKAFPYYWSGFDEDCRPIWVGELGKWDLSKYISKGESSLKAMQKLIHQGFYRLFVSINDTPPGCQPATQIAVIYDADGFNYNQVIHGQVISFFLNVFRVYIPLFLQYMESIYFVNTNFMFKGLVEVARPISGSLMERVEVYGPNKSLWLPKLLKKLPRDQLSPKYGGNKDFKPIKSYNY</sequence>
<dbReference type="Pfam" id="PF00650">
    <property type="entry name" value="CRAL_TRIO"/>
    <property type="match status" value="1"/>
</dbReference>
<dbReference type="PROSITE" id="PS50191">
    <property type="entry name" value="CRAL_TRIO"/>
    <property type="match status" value="1"/>
</dbReference>
<evidence type="ECO:0000256" key="1">
    <source>
        <dbReference type="SAM" id="SignalP"/>
    </source>
</evidence>
<protein>
    <recommendedName>
        <fullName evidence="2">CRAL-TRIO domain-containing protein</fullName>
    </recommendedName>
</protein>
<gene>
    <name evidence="3" type="ORF">AFUS01_LOCUS11299</name>
</gene>
<dbReference type="InterPro" id="IPR051064">
    <property type="entry name" value="SEC14/CRAL-TRIO_domain"/>
</dbReference>
<proteinExistence type="predicted"/>
<comment type="caution">
    <text evidence="3">The sequence shown here is derived from an EMBL/GenBank/DDBJ whole genome shotgun (WGS) entry which is preliminary data.</text>
</comment>
<dbReference type="SMART" id="SM00516">
    <property type="entry name" value="SEC14"/>
    <property type="match status" value="1"/>
</dbReference>
<evidence type="ECO:0000313" key="4">
    <source>
        <dbReference type="Proteomes" id="UP000708208"/>
    </source>
</evidence>
<dbReference type="GO" id="GO:0005737">
    <property type="term" value="C:cytoplasm"/>
    <property type="evidence" value="ECO:0007669"/>
    <property type="project" value="TreeGrafter"/>
</dbReference>